<dbReference type="GO" id="GO:0000166">
    <property type="term" value="F:nucleotide binding"/>
    <property type="evidence" value="ECO:0007669"/>
    <property type="project" value="UniProtKB-KW"/>
</dbReference>
<dbReference type="GO" id="GO:0071897">
    <property type="term" value="P:DNA biosynthetic process"/>
    <property type="evidence" value="ECO:0007669"/>
    <property type="project" value="UniProtKB-KW"/>
</dbReference>
<reference evidence="7 8" key="1">
    <citation type="submission" date="2017-06" db="EMBL/GenBank/DDBJ databases">
        <title>Draft genome sequence of anaerobic fermentative bacterium Anaeromicrobium sediminis DY2726D isolated from West Pacific Ocean sediments.</title>
        <authorList>
            <person name="Zeng X."/>
        </authorList>
    </citation>
    <scope>NUCLEOTIDE SEQUENCE [LARGE SCALE GENOMIC DNA]</scope>
    <source>
        <strain evidence="7 8">DY2726D</strain>
    </source>
</reference>
<comment type="catalytic activity">
    <reaction evidence="5">
        <text>a 2'-deoxyribonucleoside 5'-diphosphate + [thioredoxin]-disulfide + H2O = a ribonucleoside 5'-diphosphate + [thioredoxin]-dithiol</text>
        <dbReference type="Rhea" id="RHEA:23252"/>
        <dbReference type="Rhea" id="RHEA-COMP:10698"/>
        <dbReference type="Rhea" id="RHEA-COMP:10700"/>
        <dbReference type="ChEBI" id="CHEBI:15377"/>
        <dbReference type="ChEBI" id="CHEBI:29950"/>
        <dbReference type="ChEBI" id="CHEBI:50058"/>
        <dbReference type="ChEBI" id="CHEBI:57930"/>
        <dbReference type="ChEBI" id="CHEBI:73316"/>
        <dbReference type="EC" id="1.17.4.1"/>
    </reaction>
</comment>
<evidence type="ECO:0000256" key="3">
    <source>
        <dbReference type="ARBA" id="ARBA00022634"/>
    </source>
</evidence>
<dbReference type="InterPro" id="IPR024434">
    <property type="entry name" value="TSCPD_dom"/>
</dbReference>
<comment type="caution">
    <text evidence="7">The sequence shown here is derived from an EMBL/GenBank/DDBJ whole genome shotgun (WGS) entry which is preliminary data.</text>
</comment>
<dbReference type="InterPro" id="IPR023806">
    <property type="entry name" value="CHP03905"/>
</dbReference>
<evidence type="ECO:0000259" key="6">
    <source>
        <dbReference type="Pfam" id="PF12637"/>
    </source>
</evidence>
<dbReference type="EMBL" id="NIBG01000007">
    <property type="protein sequence ID" value="PAB59475.1"/>
    <property type="molecule type" value="Genomic_DNA"/>
</dbReference>
<dbReference type="GO" id="GO:0004748">
    <property type="term" value="F:ribonucleoside-diphosphate reductase activity, thioredoxin disulfide as acceptor"/>
    <property type="evidence" value="ECO:0007669"/>
    <property type="project" value="UniProtKB-EC"/>
</dbReference>
<dbReference type="Pfam" id="PF12637">
    <property type="entry name" value="TSCPD"/>
    <property type="match status" value="1"/>
</dbReference>
<evidence type="ECO:0000256" key="5">
    <source>
        <dbReference type="ARBA" id="ARBA00047754"/>
    </source>
</evidence>
<evidence type="ECO:0000256" key="2">
    <source>
        <dbReference type="ARBA" id="ARBA00012274"/>
    </source>
</evidence>
<gene>
    <name evidence="7" type="ORF">CCE28_09670</name>
</gene>
<keyword evidence="3" id="KW-0237">DNA synthesis</keyword>
<evidence type="ECO:0000313" key="8">
    <source>
        <dbReference type="Proteomes" id="UP000216024"/>
    </source>
</evidence>
<keyword evidence="4" id="KW-0547">Nucleotide-binding</keyword>
<proteinExistence type="inferred from homology"/>
<name>A0A267MKR3_9FIRM</name>
<evidence type="ECO:0000256" key="1">
    <source>
        <dbReference type="ARBA" id="ARBA00007405"/>
    </source>
</evidence>
<dbReference type="NCBIfam" id="TIGR03905">
    <property type="entry name" value="TIGR03905_4_Cys"/>
    <property type="match status" value="1"/>
</dbReference>
<evidence type="ECO:0000313" key="7">
    <source>
        <dbReference type="EMBL" id="PAB59475.1"/>
    </source>
</evidence>
<dbReference type="RefSeq" id="WP_095133389.1">
    <property type="nucleotide sequence ID" value="NZ_NIBG01000007.1"/>
</dbReference>
<keyword evidence="8" id="KW-1185">Reference proteome</keyword>
<accession>A0A267MKR3</accession>
<sequence>MNIYKTVGTCAKEIEFHVEDNTIKDVKFQGGCPGSLTGIMSLLIGTDVDVAIERLRGITCGSKTTSCPDQLSKALESYKASLL</sequence>
<feature type="domain" description="TSCPD" evidence="6">
    <location>
        <begin position="4"/>
        <end position="78"/>
    </location>
</feature>
<protein>
    <recommendedName>
        <fullName evidence="2">ribonucleoside-diphosphate reductase</fullName>
        <ecNumber evidence="2">1.17.4.1</ecNumber>
    </recommendedName>
</protein>
<dbReference type="AlphaFoldDB" id="A0A267MKR3"/>
<comment type="similarity">
    <text evidence="1">Belongs to the ribonucleoside diphosphate reductase class-2 family.</text>
</comment>
<dbReference type="Proteomes" id="UP000216024">
    <property type="component" value="Unassembled WGS sequence"/>
</dbReference>
<organism evidence="7 8">
    <name type="scientific">Anaeromicrobium sediminis</name>
    <dbReference type="NCBI Taxonomy" id="1478221"/>
    <lineage>
        <taxon>Bacteria</taxon>
        <taxon>Bacillati</taxon>
        <taxon>Bacillota</taxon>
        <taxon>Clostridia</taxon>
        <taxon>Peptostreptococcales</taxon>
        <taxon>Thermotaleaceae</taxon>
        <taxon>Anaeromicrobium</taxon>
    </lineage>
</organism>
<evidence type="ECO:0000256" key="4">
    <source>
        <dbReference type="ARBA" id="ARBA00022741"/>
    </source>
</evidence>
<dbReference type="EC" id="1.17.4.1" evidence="2"/>
<dbReference type="OrthoDB" id="9801525at2"/>